<evidence type="ECO:0000256" key="6">
    <source>
        <dbReference type="ARBA" id="ARBA00022605"/>
    </source>
</evidence>
<accession>A0A0F6SGC6</accession>
<comment type="cofactor">
    <cofactor evidence="1 11">
        <name>pyridoxal 5'-phosphate</name>
        <dbReference type="ChEBI" id="CHEBI:597326"/>
    </cofactor>
</comment>
<evidence type="ECO:0000256" key="9">
    <source>
        <dbReference type="ARBA" id="ARBA00023102"/>
    </source>
</evidence>
<dbReference type="UniPathway" id="UPA00031">
    <property type="reaction ID" value="UER00012"/>
</dbReference>
<gene>
    <name evidence="11" type="primary">hisC</name>
    <name evidence="13" type="ORF">DB32_005608</name>
</gene>
<dbReference type="GO" id="GO:0030170">
    <property type="term" value="F:pyridoxal phosphate binding"/>
    <property type="evidence" value="ECO:0007669"/>
    <property type="project" value="InterPro"/>
</dbReference>
<evidence type="ECO:0000256" key="7">
    <source>
        <dbReference type="ARBA" id="ARBA00022679"/>
    </source>
</evidence>
<dbReference type="GO" id="GO:0000105">
    <property type="term" value="P:L-histidine biosynthetic process"/>
    <property type="evidence" value="ECO:0007669"/>
    <property type="project" value="UniProtKB-UniRule"/>
</dbReference>
<evidence type="ECO:0000256" key="2">
    <source>
        <dbReference type="ARBA" id="ARBA00005011"/>
    </source>
</evidence>
<keyword evidence="8 11" id="KW-0663">Pyridoxal phosphate</keyword>
<protein>
    <recommendedName>
        <fullName evidence="11">Histidinol-phosphate aminotransferase</fullName>
        <ecNumber evidence="11">2.6.1.9</ecNumber>
    </recommendedName>
    <alternativeName>
        <fullName evidence="11">Imidazole acetol-phosphate transaminase</fullName>
    </alternativeName>
</protein>
<dbReference type="Gene3D" id="3.40.640.10">
    <property type="entry name" value="Type I PLP-dependent aspartate aminotransferase-like (Major domain)"/>
    <property type="match status" value="1"/>
</dbReference>
<dbReference type="RefSeq" id="WP_053235599.1">
    <property type="nucleotide sequence ID" value="NZ_CP011125.1"/>
</dbReference>
<dbReference type="OrthoDB" id="9813612at2"/>
<dbReference type="Gene3D" id="3.90.1150.10">
    <property type="entry name" value="Aspartate Aminotransferase, domain 1"/>
    <property type="match status" value="1"/>
</dbReference>
<comment type="similarity">
    <text evidence="3 11">Belongs to the class-II pyridoxal-phosphate-dependent aminotransferase family. Histidinol-phosphate aminotransferase subfamily.</text>
</comment>
<name>A0A0F6SGC6_9BACT</name>
<proteinExistence type="inferred from homology"/>
<dbReference type="PANTHER" id="PTHR42885">
    <property type="entry name" value="HISTIDINOL-PHOSPHATE AMINOTRANSFERASE-RELATED"/>
    <property type="match status" value="1"/>
</dbReference>
<feature type="modified residue" description="N6-(pyridoxal phosphate)lysine" evidence="11">
    <location>
        <position position="223"/>
    </location>
</feature>
<evidence type="ECO:0000256" key="11">
    <source>
        <dbReference type="HAMAP-Rule" id="MF_01023"/>
    </source>
</evidence>
<dbReference type="Pfam" id="PF00155">
    <property type="entry name" value="Aminotran_1_2"/>
    <property type="match status" value="1"/>
</dbReference>
<evidence type="ECO:0000256" key="3">
    <source>
        <dbReference type="ARBA" id="ARBA00007970"/>
    </source>
</evidence>
<dbReference type="AlphaFoldDB" id="A0A0F6SGC6"/>
<evidence type="ECO:0000256" key="1">
    <source>
        <dbReference type="ARBA" id="ARBA00001933"/>
    </source>
</evidence>
<evidence type="ECO:0000256" key="4">
    <source>
        <dbReference type="ARBA" id="ARBA00011738"/>
    </source>
</evidence>
<keyword evidence="7 11" id="KW-0808">Transferase</keyword>
<dbReference type="HAMAP" id="MF_01023">
    <property type="entry name" value="HisC_aminotrans_2"/>
    <property type="match status" value="1"/>
</dbReference>
<dbReference type="CDD" id="cd00609">
    <property type="entry name" value="AAT_like"/>
    <property type="match status" value="1"/>
</dbReference>
<dbReference type="STRING" id="927083.DB32_005608"/>
<comment type="catalytic activity">
    <reaction evidence="10 11">
        <text>L-histidinol phosphate + 2-oxoglutarate = 3-(imidazol-4-yl)-2-oxopropyl phosphate + L-glutamate</text>
        <dbReference type="Rhea" id="RHEA:23744"/>
        <dbReference type="ChEBI" id="CHEBI:16810"/>
        <dbReference type="ChEBI" id="CHEBI:29985"/>
        <dbReference type="ChEBI" id="CHEBI:57766"/>
        <dbReference type="ChEBI" id="CHEBI:57980"/>
        <dbReference type="EC" id="2.6.1.9"/>
    </reaction>
</comment>
<dbReference type="InterPro" id="IPR004839">
    <property type="entry name" value="Aminotransferase_I/II_large"/>
</dbReference>
<dbReference type="InterPro" id="IPR005861">
    <property type="entry name" value="HisP_aminotrans"/>
</dbReference>
<evidence type="ECO:0000256" key="5">
    <source>
        <dbReference type="ARBA" id="ARBA00022576"/>
    </source>
</evidence>
<evidence type="ECO:0000256" key="10">
    <source>
        <dbReference type="ARBA" id="ARBA00047481"/>
    </source>
</evidence>
<keyword evidence="5 11" id="KW-0032">Aminotransferase</keyword>
<evidence type="ECO:0000313" key="13">
    <source>
        <dbReference type="EMBL" id="AKF08459.1"/>
    </source>
</evidence>
<evidence type="ECO:0000256" key="8">
    <source>
        <dbReference type="ARBA" id="ARBA00022898"/>
    </source>
</evidence>
<dbReference type="EMBL" id="CP011125">
    <property type="protein sequence ID" value="AKF08459.1"/>
    <property type="molecule type" value="Genomic_DNA"/>
</dbReference>
<comment type="pathway">
    <text evidence="2 11">Amino-acid biosynthesis; L-histidine biosynthesis; L-histidine from 5-phospho-alpha-D-ribose 1-diphosphate: step 7/9.</text>
</comment>
<evidence type="ECO:0000313" key="14">
    <source>
        <dbReference type="Proteomes" id="UP000034883"/>
    </source>
</evidence>
<dbReference type="InterPro" id="IPR015421">
    <property type="entry name" value="PyrdxlP-dep_Trfase_major"/>
</dbReference>
<dbReference type="KEGG" id="samy:DB32_005608"/>
<keyword evidence="9 11" id="KW-0368">Histidine biosynthesis</keyword>
<sequence length="366" mass="39743">MSDAIRERLRPELAALHAYETPAAPARIRVDGNESPWALPAEARARIAEAMASIALHRYPDPRCTALRAALSGYVGAKPDELVIGVGSDEVISILETAIARPREGRAHAVVMHPDPSFSMYGIIGRGHGHAVVKVPLDERWDLDADVWSRAIGEHRPSLIFLPSPNNPTSNRFDERVVRRIVEQAHDALVVLDDAYVEFSSGTISHALFEQHDNVAVLGTLSKIGLAALRVGWVRVKPWLAHELEKVRLTYNIPTPSQEIATLALGPLMPILREQIALVRAERSKLIAGLDAIPGIAVDPSDSNFALVRVGSRAVEIAARMHAAGVQVRTFAGHPRLAERVRITVGTPEENHIVLAALADAMRGAA</sequence>
<feature type="domain" description="Aminotransferase class I/classII large" evidence="12">
    <location>
        <begin position="39"/>
        <end position="358"/>
    </location>
</feature>
<dbReference type="InterPro" id="IPR015422">
    <property type="entry name" value="PyrdxlP-dep_Trfase_small"/>
</dbReference>
<dbReference type="EC" id="2.6.1.9" evidence="11"/>
<dbReference type="PANTHER" id="PTHR42885:SF2">
    <property type="entry name" value="HISTIDINOL-PHOSPHATE AMINOTRANSFERASE"/>
    <property type="match status" value="1"/>
</dbReference>
<dbReference type="SUPFAM" id="SSF53383">
    <property type="entry name" value="PLP-dependent transferases"/>
    <property type="match status" value="1"/>
</dbReference>
<keyword evidence="6 11" id="KW-0028">Amino-acid biosynthesis</keyword>
<dbReference type="Proteomes" id="UP000034883">
    <property type="component" value="Chromosome"/>
</dbReference>
<dbReference type="GO" id="GO:0004400">
    <property type="term" value="F:histidinol-phosphate transaminase activity"/>
    <property type="evidence" value="ECO:0007669"/>
    <property type="project" value="UniProtKB-UniRule"/>
</dbReference>
<evidence type="ECO:0000259" key="12">
    <source>
        <dbReference type="Pfam" id="PF00155"/>
    </source>
</evidence>
<keyword evidence="14" id="KW-1185">Reference proteome</keyword>
<organism evidence="13 14">
    <name type="scientific">Sandaracinus amylolyticus</name>
    <dbReference type="NCBI Taxonomy" id="927083"/>
    <lineage>
        <taxon>Bacteria</taxon>
        <taxon>Pseudomonadati</taxon>
        <taxon>Myxococcota</taxon>
        <taxon>Polyangia</taxon>
        <taxon>Polyangiales</taxon>
        <taxon>Sandaracinaceae</taxon>
        <taxon>Sandaracinus</taxon>
    </lineage>
</organism>
<comment type="subunit">
    <text evidence="4 11">Homodimer.</text>
</comment>
<dbReference type="InterPro" id="IPR015424">
    <property type="entry name" value="PyrdxlP-dep_Trfase"/>
</dbReference>
<reference evidence="13 14" key="1">
    <citation type="submission" date="2015-03" db="EMBL/GenBank/DDBJ databases">
        <title>Genome assembly of Sandaracinus amylolyticus DSM 53668.</title>
        <authorList>
            <person name="Sharma G."/>
            <person name="Subramanian S."/>
        </authorList>
    </citation>
    <scope>NUCLEOTIDE SEQUENCE [LARGE SCALE GENOMIC DNA]</scope>
    <source>
        <strain evidence="13 14">DSM 53668</strain>
    </source>
</reference>